<comment type="caution">
    <text evidence="2">The sequence shown here is derived from an EMBL/GenBank/DDBJ whole genome shotgun (WGS) entry which is preliminary data.</text>
</comment>
<evidence type="ECO:0000256" key="1">
    <source>
        <dbReference type="SAM" id="MobiDB-lite"/>
    </source>
</evidence>
<evidence type="ECO:0000313" key="3">
    <source>
        <dbReference type="Proteomes" id="UP001550853"/>
    </source>
</evidence>
<organism evidence="2 3">
    <name type="scientific">Streptomyces catenulae</name>
    <dbReference type="NCBI Taxonomy" id="66875"/>
    <lineage>
        <taxon>Bacteria</taxon>
        <taxon>Bacillati</taxon>
        <taxon>Actinomycetota</taxon>
        <taxon>Actinomycetes</taxon>
        <taxon>Kitasatosporales</taxon>
        <taxon>Streptomycetaceae</taxon>
        <taxon>Streptomyces</taxon>
    </lineage>
</organism>
<name>A0ABV2YZZ5_9ACTN</name>
<evidence type="ECO:0008006" key="4">
    <source>
        <dbReference type="Google" id="ProtNLM"/>
    </source>
</evidence>
<protein>
    <recommendedName>
        <fullName evidence="4">Type VII secretion system-associated protein</fullName>
    </recommendedName>
</protein>
<accession>A0ABV2YZZ5</accession>
<feature type="compositionally biased region" description="Low complexity" evidence="1">
    <location>
        <begin position="145"/>
        <end position="173"/>
    </location>
</feature>
<feature type="compositionally biased region" description="Low complexity" evidence="1">
    <location>
        <begin position="128"/>
        <end position="138"/>
    </location>
</feature>
<dbReference type="RefSeq" id="WP_030278362.1">
    <property type="nucleotide sequence ID" value="NZ_JBEZVI010000010.1"/>
</dbReference>
<proteinExistence type="predicted"/>
<dbReference type="Proteomes" id="UP001550853">
    <property type="component" value="Unassembled WGS sequence"/>
</dbReference>
<reference evidence="2 3" key="1">
    <citation type="submission" date="2024-06" db="EMBL/GenBank/DDBJ databases">
        <title>The Natural Products Discovery Center: Release of the First 8490 Sequenced Strains for Exploring Actinobacteria Biosynthetic Diversity.</title>
        <authorList>
            <person name="Kalkreuter E."/>
            <person name="Kautsar S.A."/>
            <person name="Yang D."/>
            <person name="Bader C.D."/>
            <person name="Teijaro C.N."/>
            <person name="Fluegel L."/>
            <person name="Davis C.M."/>
            <person name="Simpson J.R."/>
            <person name="Lauterbach L."/>
            <person name="Steele A.D."/>
            <person name="Gui C."/>
            <person name="Meng S."/>
            <person name="Li G."/>
            <person name="Viehrig K."/>
            <person name="Ye F."/>
            <person name="Su P."/>
            <person name="Kiefer A.F."/>
            <person name="Nichols A."/>
            <person name="Cepeda A.J."/>
            <person name="Yan W."/>
            <person name="Fan B."/>
            <person name="Jiang Y."/>
            <person name="Adhikari A."/>
            <person name="Zheng C.-J."/>
            <person name="Schuster L."/>
            <person name="Cowan T.M."/>
            <person name="Smanski M.J."/>
            <person name="Chevrette M.G."/>
            <person name="De Carvalho L.P.S."/>
            <person name="Shen B."/>
        </authorList>
    </citation>
    <scope>NUCLEOTIDE SEQUENCE [LARGE SCALE GENOMIC DNA]</scope>
    <source>
        <strain evidence="2 3">NPDC033039</strain>
    </source>
</reference>
<dbReference type="EMBL" id="JBEZVI010000010">
    <property type="protein sequence ID" value="MEU3711317.1"/>
    <property type="molecule type" value="Genomic_DNA"/>
</dbReference>
<sequence length="173" mass="18130">MADDNGTLTFTKATLEGFRENELTRLRDEADRARLALMAFQGPNKLLPGGPNYQPAVDLQNRFKEAATALLNELTTAYNLSDKMMVQLLETSTAMSNIEDENTQLTAQQLQSIIGGALAAGGKGSGTTGTESPGSSTGNANTGQNTDSNGQNSNTSTNTNSNTNSNTSTSTTA</sequence>
<keyword evidence="3" id="KW-1185">Reference proteome</keyword>
<gene>
    <name evidence="2" type="ORF">AB0E61_14630</name>
</gene>
<feature type="region of interest" description="Disordered" evidence="1">
    <location>
        <begin position="120"/>
        <end position="173"/>
    </location>
</feature>
<evidence type="ECO:0000313" key="2">
    <source>
        <dbReference type="EMBL" id="MEU3711317.1"/>
    </source>
</evidence>